<keyword evidence="3" id="KW-1185">Reference proteome</keyword>
<feature type="domain" description="Insertion element IS402-like" evidence="1">
    <location>
        <begin position="25"/>
        <end position="64"/>
    </location>
</feature>
<gene>
    <name evidence="2" type="ORF">C8R14_11124</name>
</gene>
<dbReference type="Pfam" id="PF13340">
    <property type="entry name" value="DUF4096"/>
    <property type="match status" value="1"/>
</dbReference>
<dbReference type="Proteomes" id="UP000247780">
    <property type="component" value="Unassembled WGS sequence"/>
</dbReference>
<protein>
    <submittedName>
        <fullName evidence="2">Transposase of IS4/5 family DUF4096</fullName>
    </submittedName>
</protein>
<evidence type="ECO:0000259" key="1">
    <source>
        <dbReference type="Pfam" id="PF13340"/>
    </source>
</evidence>
<organism evidence="2 3">
    <name type="scientific">Nitrosomonas eutropha</name>
    <dbReference type="NCBI Taxonomy" id="916"/>
    <lineage>
        <taxon>Bacteria</taxon>
        <taxon>Pseudomonadati</taxon>
        <taxon>Pseudomonadota</taxon>
        <taxon>Betaproteobacteria</taxon>
        <taxon>Nitrosomonadales</taxon>
        <taxon>Nitrosomonadaceae</taxon>
        <taxon>Nitrosomonas</taxon>
    </lineage>
</organism>
<evidence type="ECO:0000313" key="3">
    <source>
        <dbReference type="Proteomes" id="UP000247780"/>
    </source>
</evidence>
<name>A0ABX5M779_9PROT</name>
<dbReference type="InterPro" id="IPR025161">
    <property type="entry name" value="IS402-like_dom"/>
</dbReference>
<dbReference type="PANTHER" id="PTHR46637">
    <property type="entry name" value="TIS1421-TRANSPOSASE PROTEIN A"/>
    <property type="match status" value="1"/>
</dbReference>
<comment type="caution">
    <text evidence="2">The sequence shown here is derived from an EMBL/GenBank/DDBJ whole genome shotgun (WGS) entry which is preliminary data.</text>
</comment>
<dbReference type="PANTHER" id="PTHR46637:SF1">
    <property type="entry name" value="BLL5188 PROTEIN"/>
    <property type="match status" value="1"/>
</dbReference>
<proteinExistence type="predicted"/>
<accession>A0ABX5M779</accession>
<dbReference type="EMBL" id="QICQ01000011">
    <property type="protein sequence ID" value="PXV81582.1"/>
    <property type="molecule type" value="Genomic_DNA"/>
</dbReference>
<reference evidence="2 3" key="1">
    <citation type="submission" date="2018-04" db="EMBL/GenBank/DDBJ databases">
        <title>Active sludge and wastewater microbial communities from Klosterneuburg, Austria.</title>
        <authorList>
            <person name="Wagner M."/>
        </authorList>
    </citation>
    <scope>NUCLEOTIDE SEQUENCE [LARGE SCALE GENOMIC DNA]</scope>
    <source>
        <strain evidence="2 3">Nm 57</strain>
    </source>
</reference>
<sequence length="65" mass="7764">MPQLLINAEFWSKPLTILLHNNLYNKQDLRTTVEGMLYRMRTGCSWRDLPKAFGSWNKVYKRFTA</sequence>
<dbReference type="InterPro" id="IPR052909">
    <property type="entry name" value="Transposase_6_like"/>
</dbReference>
<evidence type="ECO:0000313" key="2">
    <source>
        <dbReference type="EMBL" id="PXV81582.1"/>
    </source>
</evidence>